<feature type="compositionally biased region" description="Gly residues" evidence="1">
    <location>
        <begin position="1"/>
        <end position="11"/>
    </location>
</feature>
<name>A0A067T9G3_GALM3</name>
<dbReference type="HOGENOM" id="CLU_2333733_0_0_1"/>
<proteinExistence type="predicted"/>
<evidence type="ECO:0000313" key="3">
    <source>
        <dbReference type="Proteomes" id="UP000027222"/>
    </source>
</evidence>
<feature type="region of interest" description="Disordered" evidence="1">
    <location>
        <begin position="1"/>
        <end position="31"/>
    </location>
</feature>
<evidence type="ECO:0000256" key="1">
    <source>
        <dbReference type="SAM" id="MobiDB-lite"/>
    </source>
</evidence>
<protein>
    <submittedName>
        <fullName evidence="2">Uncharacterized protein</fullName>
    </submittedName>
</protein>
<feature type="compositionally biased region" description="Polar residues" evidence="1">
    <location>
        <begin position="15"/>
        <end position="27"/>
    </location>
</feature>
<evidence type="ECO:0000313" key="2">
    <source>
        <dbReference type="EMBL" id="KDR76529.1"/>
    </source>
</evidence>
<dbReference type="AlphaFoldDB" id="A0A067T9G3"/>
<sequence>MVAGLCQGGAGTLPSHASRTRSSQQPGGNRKSISGYLFCFFLRFPYVHWDLEERLTRSINSSVLFSPLSLSIEPPVGFSNNGGQFGCMTTLKCARRDG</sequence>
<accession>A0A067T9G3</accession>
<reference evidence="3" key="1">
    <citation type="journal article" date="2014" name="Proc. Natl. Acad. Sci. U.S.A.">
        <title>Extensive sampling of basidiomycete genomes demonstrates inadequacy of the white-rot/brown-rot paradigm for wood decay fungi.</title>
        <authorList>
            <person name="Riley R."/>
            <person name="Salamov A.A."/>
            <person name="Brown D.W."/>
            <person name="Nagy L.G."/>
            <person name="Floudas D."/>
            <person name="Held B.W."/>
            <person name="Levasseur A."/>
            <person name="Lombard V."/>
            <person name="Morin E."/>
            <person name="Otillar R."/>
            <person name="Lindquist E.A."/>
            <person name="Sun H."/>
            <person name="LaButti K.M."/>
            <person name="Schmutz J."/>
            <person name="Jabbour D."/>
            <person name="Luo H."/>
            <person name="Baker S.E."/>
            <person name="Pisabarro A.G."/>
            <person name="Walton J.D."/>
            <person name="Blanchette R.A."/>
            <person name="Henrissat B."/>
            <person name="Martin F."/>
            <person name="Cullen D."/>
            <person name="Hibbett D.S."/>
            <person name="Grigoriev I.V."/>
        </authorList>
    </citation>
    <scope>NUCLEOTIDE SEQUENCE [LARGE SCALE GENOMIC DNA]</scope>
    <source>
        <strain evidence="3">CBS 339.88</strain>
    </source>
</reference>
<keyword evidence="3" id="KW-1185">Reference proteome</keyword>
<organism evidence="2 3">
    <name type="scientific">Galerina marginata (strain CBS 339.88)</name>
    <dbReference type="NCBI Taxonomy" id="685588"/>
    <lineage>
        <taxon>Eukaryota</taxon>
        <taxon>Fungi</taxon>
        <taxon>Dikarya</taxon>
        <taxon>Basidiomycota</taxon>
        <taxon>Agaricomycotina</taxon>
        <taxon>Agaricomycetes</taxon>
        <taxon>Agaricomycetidae</taxon>
        <taxon>Agaricales</taxon>
        <taxon>Agaricineae</taxon>
        <taxon>Strophariaceae</taxon>
        <taxon>Galerina</taxon>
    </lineage>
</organism>
<dbReference type="EMBL" id="KL142378">
    <property type="protein sequence ID" value="KDR76529.1"/>
    <property type="molecule type" value="Genomic_DNA"/>
</dbReference>
<dbReference type="Proteomes" id="UP000027222">
    <property type="component" value="Unassembled WGS sequence"/>
</dbReference>
<gene>
    <name evidence="2" type="ORF">GALMADRAFT_449624</name>
</gene>